<feature type="compositionally biased region" description="Acidic residues" evidence="10">
    <location>
        <begin position="329"/>
        <end position="342"/>
    </location>
</feature>
<dbReference type="InterPro" id="IPR002562">
    <property type="entry name" value="3'-5'_exonuclease_dom"/>
</dbReference>
<dbReference type="PANTHER" id="PTHR13620:SF109">
    <property type="entry name" value="3'-5' EXONUCLEASE"/>
    <property type="match status" value="1"/>
</dbReference>
<comment type="subcellular location">
    <subcellularLocation>
        <location evidence="1">Nucleus</location>
    </subcellularLocation>
</comment>
<dbReference type="OrthoDB" id="3038406at2759"/>
<keyword evidence="5" id="KW-0269">Exonuclease</keyword>
<feature type="region of interest" description="Disordered" evidence="10">
    <location>
        <begin position="1108"/>
        <end position="1127"/>
    </location>
</feature>
<dbReference type="Pfam" id="PF20499">
    <property type="entry name" value="DUF6729"/>
    <property type="match status" value="1"/>
</dbReference>
<feature type="region of interest" description="Disordered" evidence="10">
    <location>
        <begin position="1"/>
        <end position="114"/>
    </location>
</feature>
<dbReference type="GO" id="GO:0006139">
    <property type="term" value="P:nucleobase-containing compound metabolic process"/>
    <property type="evidence" value="ECO:0007669"/>
    <property type="project" value="InterPro"/>
</dbReference>
<dbReference type="Gene3D" id="3.30.420.10">
    <property type="entry name" value="Ribonuclease H-like superfamily/Ribonuclease H"/>
    <property type="match status" value="1"/>
</dbReference>
<feature type="compositionally biased region" description="Polar residues" evidence="10">
    <location>
        <begin position="1"/>
        <end position="12"/>
    </location>
</feature>
<dbReference type="PANTHER" id="PTHR13620">
    <property type="entry name" value="3-5 EXONUCLEASE"/>
    <property type="match status" value="1"/>
</dbReference>
<feature type="compositionally biased region" description="Basic and acidic residues" evidence="10">
    <location>
        <begin position="26"/>
        <end position="37"/>
    </location>
</feature>
<dbReference type="SUPFAM" id="SSF53098">
    <property type="entry name" value="Ribonuclease H-like"/>
    <property type="match status" value="1"/>
</dbReference>
<evidence type="ECO:0000256" key="2">
    <source>
        <dbReference type="ARBA" id="ARBA00022722"/>
    </source>
</evidence>
<reference evidence="13 14" key="1">
    <citation type="journal article" date="2020" name="ISME J.">
        <title>Uncovering the hidden diversity of litter-decomposition mechanisms in mushroom-forming fungi.</title>
        <authorList>
            <person name="Floudas D."/>
            <person name="Bentzer J."/>
            <person name="Ahren D."/>
            <person name="Johansson T."/>
            <person name="Persson P."/>
            <person name="Tunlid A."/>
        </authorList>
    </citation>
    <scope>NUCLEOTIDE SEQUENCE [LARGE SCALE GENOMIC DNA]</scope>
    <source>
        <strain evidence="13 14">CBS 661.87</strain>
    </source>
</reference>
<proteinExistence type="predicted"/>
<dbReference type="InterPro" id="IPR051132">
    <property type="entry name" value="3-5_Exonuclease_domain"/>
</dbReference>
<evidence type="ECO:0000259" key="12">
    <source>
        <dbReference type="Pfam" id="PF20499"/>
    </source>
</evidence>
<dbReference type="GO" id="GO:0005634">
    <property type="term" value="C:nucleus"/>
    <property type="evidence" value="ECO:0007669"/>
    <property type="project" value="UniProtKB-SubCell"/>
</dbReference>
<feature type="compositionally biased region" description="Basic residues" evidence="10">
    <location>
        <begin position="15"/>
        <end position="25"/>
    </location>
</feature>
<feature type="region of interest" description="Disordered" evidence="10">
    <location>
        <begin position="329"/>
        <end position="376"/>
    </location>
</feature>
<comment type="caution">
    <text evidence="13">The sequence shown here is derived from an EMBL/GenBank/DDBJ whole genome shotgun (WGS) entry which is preliminary data.</text>
</comment>
<dbReference type="Proteomes" id="UP000565441">
    <property type="component" value="Unassembled WGS sequence"/>
</dbReference>
<evidence type="ECO:0000256" key="3">
    <source>
        <dbReference type="ARBA" id="ARBA00022723"/>
    </source>
</evidence>
<dbReference type="InterPro" id="IPR012337">
    <property type="entry name" value="RNaseH-like_sf"/>
</dbReference>
<name>A0A8H5M9Q0_9AGAR</name>
<feature type="domain" description="3'-5' exonuclease" evidence="11">
    <location>
        <begin position="765"/>
        <end position="944"/>
    </location>
</feature>
<dbReference type="CDD" id="cd06141">
    <property type="entry name" value="WRN_exo"/>
    <property type="match status" value="1"/>
</dbReference>
<evidence type="ECO:0000256" key="4">
    <source>
        <dbReference type="ARBA" id="ARBA00022801"/>
    </source>
</evidence>
<evidence type="ECO:0000256" key="1">
    <source>
        <dbReference type="ARBA" id="ARBA00004123"/>
    </source>
</evidence>
<feature type="region of interest" description="Disordered" evidence="10">
    <location>
        <begin position="1047"/>
        <end position="1091"/>
    </location>
</feature>
<dbReference type="InterPro" id="IPR036397">
    <property type="entry name" value="RNaseH_sf"/>
</dbReference>
<keyword evidence="2" id="KW-0540">Nuclease</keyword>
<protein>
    <recommendedName>
        <fullName evidence="8">3'-5' exonuclease</fullName>
    </recommendedName>
    <alternativeName>
        <fullName evidence="9">Werner Syndrome-like exonuclease</fullName>
    </alternativeName>
</protein>
<dbReference type="EMBL" id="JAACJP010000003">
    <property type="protein sequence ID" value="KAF5385929.1"/>
    <property type="molecule type" value="Genomic_DNA"/>
</dbReference>
<organism evidence="13 14">
    <name type="scientific">Tricholomella constricta</name>
    <dbReference type="NCBI Taxonomy" id="117010"/>
    <lineage>
        <taxon>Eukaryota</taxon>
        <taxon>Fungi</taxon>
        <taxon>Dikarya</taxon>
        <taxon>Basidiomycota</taxon>
        <taxon>Agaricomycotina</taxon>
        <taxon>Agaricomycetes</taxon>
        <taxon>Agaricomycetidae</taxon>
        <taxon>Agaricales</taxon>
        <taxon>Tricholomatineae</taxon>
        <taxon>Lyophyllaceae</taxon>
        <taxon>Tricholomella</taxon>
    </lineage>
</organism>
<evidence type="ECO:0000256" key="8">
    <source>
        <dbReference type="ARBA" id="ARBA00040531"/>
    </source>
</evidence>
<evidence type="ECO:0000313" key="14">
    <source>
        <dbReference type="Proteomes" id="UP000565441"/>
    </source>
</evidence>
<feature type="compositionally biased region" description="Pro residues" evidence="10">
    <location>
        <begin position="1050"/>
        <end position="1068"/>
    </location>
</feature>
<evidence type="ECO:0000256" key="6">
    <source>
        <dbReference type="ARBA" id="ARBA00022842"/>
    </source>
</evidence>
<accession>A0A8H5M9Q0</accession>
<gene>
    <name evidence="13" type="ORF">D9615_002214</name>
</gene>
<keyword evidence="7" id="KW-0539">Nucleus</keyword>
<evidence type="ECO:0000256" key="7">
    <source>
        <dbReference type="ARBA" id="ARBA00023242"/>
    </source>
</evidence>
<evidence type="ECO:0000313" key="13">
    <source>
        <dbReference type="EMBL" id="KAF5385929.1"/>
    </source>
</evidence>
<dbReference type="GO" id="GO:0008408">
    <property type="term" value="F:3'-5' exonuclease activity"/>
    <property type="evidence" value="ECO:0007669"/>
    <property type="project" value="InterPro"/>
</dbReference>
<evidence type="ECO:0000256" key="9">
    <source>
        <dbReference type="ARBA" id="ARBA00042761"/>
    </source>
</evidence>
<sequence>MEPASDGNSQPTKRPVGRPKGSKNKPRPDTVVTEKRPVGRPKGSKNKSKRSGTADKNAAQLGGEQPLGNDAALAEKTCADDAGPRNPIPPLPNPADKGIDDSLGAAALPLGDDEADDFFSVGVNLTASSGPELQVNDPNPAGNAESSEEYPAEATLSGVPPLPSSGQPAFPVPEDIEDPNERQFFCEAGPDGNELHMVGALAFEVASPSLEQDTLACAEGNVATSPPRDVPPFPEDMPCQTNSGDIATSRPLAYMSTRHSEMSGSPNDIPAISAPSNDTSASCSGKTVAADVVEALSTADLDDEGDNYNFDTLNAGLNDIVGEFDDTDFSEEFQPLPDDDDSGLQPSSELNPPVPNLHAPPTEKSGSKKLRPTLPESLGSSYKDICLRLRKEIMTNPSRRPSCYDAGHFHIQDKAPFFAASHVFQLSPSIFYKPHFFVWLPHIFAKIPCPACKKAGRRNKHGHTVFLRLLGWPRAPRRVIDVEYNIYIVGYRYNCGHPDCGRTYQSTTPDILNVLAPPLAAQFSFHLTYRCGLTDRLAALLRASFQRGQGPHPFTEMIRTFHIRYFEVLEAQYLEWVKIRANSSITGLLKPHEHFSAWDDLTGYGGYVPSAGFFRAFYDNFVESHAHEIDQQMSMLSARILCIDHSHKVPKHLGKVGGEPVFGALHTTVNEYTEIRQMTFTPTKAHNQCMPPIANIPHSLRKYGHGDVEAIFTDSVTDKNELERVIPSLKHDVVSCPALSTFPELDIPSDWSYTTLQSTYQINTHLNIIMEGLDKLPESESLSLAMDMEWSVDRANGIFGRVAVVSIAFNKCIYLIQLSCFVHDDGYLHPPHALVALLRSSRIKKVGVHVKADLTRLFKDCGFGKDDLPFVGAVELGAIAKQRSIAKHANVSLADLTAFVLRRYLPKDEDVRVSNTWDNAELSPRQQKYAALDVFATWTIFDTFSYNPVGLPVTPSTAAGTRVKIVSRDQTSTVAYGFISPDRPTHMNTVKVTKSHVIVNVTTIIQGGYLIHGDLLKSKQDTPLHKISSGGETFSLLCFTKDVQVTDNLPPGPNPSRSAPLPPLPYVSPTPAYLESPTDGQPPSHSDDAHAEHHEIGMWPASMPYDVEEEQSVKDSKRDSSSAATAQNVLEDPSLTYIDTEIRTRVYGDLWHLMDQFKIPLHHGLRRPFARALRDALFLPDPDDKAKLEALPEQLKNYYKTWSELRNEQNSVEQNRDAYNLLHSYLIPHAAAMPTIPVQNPSSLADAMDKEKRVTHDPEVNEWEISNLLGRSSSTQFAIQFSYIQDPKLASDIHGAKKGKKRAFEDTADTTVPPTKKRAPRKCVSCHRTDCDGKWNRKKCTKTPSSSSSTNEMSNLSGYFATGPLTLG</sequence>
<feature type="domain" description="DUF6729" evidence="12">
    <location>
        <begin position="428"/>
        <end position="581"/>
    </location>
</feature>
<keyword evidence="3" id="KW-0479">Metal-binding</keyword>
<feature type="compositionally biased region" description="Basic residues" evidence="10">
    <location>
        <begin position="38"/>
        <end position="50"/>
    </location>
</feature>
<keyword evidence="4" id="KW-0378">Hydrolase</keyword>
<keyword evidence="14" id="KW-1185">Reference proteome</keyword>
<evidence type="ECO:0000256" key="5">
    <source>
        <dbReference type="ARBA" id="ARBA00022839"/>
    </source>
</evidence>
<dbReference type="GO" id="GO:0046872">
    <property type="term" value="F:metal ion binding"/>
    <property type="evidence" value="ECO:0007669"/>
    <property type="project" value="UniProtKB-KW"/>
</dbReference>
<evidence type="ECO:0000259" key="11">
    <source>
        <dbReference type="Pfam" id="PF01612"/>
    </source>
</evidence>
<feature type="compositionally biased region" description="Basic and acidic residues" evidence="10">
    <location>
        <begin position="1111"/>
        <end position="1120"/>
    </location>
</feature>
<feature type="region of interest" description="Disordered" evidence="10">
    <location>
        <begin position="127"/>
        <end position="174"/>
    </location>
</feature>
<keyword evidence="6" id="KW-0460">Magnesium</keyword>
<dbReference type="GO" id="GO:0003676">
    <property type="term" value="F:nucleic acid binding"/>
    <property type="evidence" value="ECO:0007669"/>
    <property type="project" value="InterPro"/>
</dbReference>
<evidence type="ECO:0000256" key="10">
    <source>
        <dbReference type="SAM" id="MobiDB-lite"/>
    </source>
</evidence>
<dbReference type="Pfam" id="PF01612">
    <property type="entry name" value="DNA_pol_A_exo1"/>
    <property type="match status" value="1"/>
</dbReference>
<dbReference type="InterPro" id="IPR046616">
    <property type="entry name" value="DUF6729"/>
</dbReference>